<proteinExistence type="predicted"/>
<dbReference type="AlphaFoldDB" id="A0A4Z2IMP7"/>
<dbReference type="Proteomes" id="UP000314294">
    <property type="component" value="Unassembled WGS sequence"/>
</dbReference>
<feature type="region of interest" description="Disordered" evidence="1">
    <location>
        <begin position="1"/>
        <end position="70"/>
    </location>
</feature>
<reference evidence="2 3" key="1">
    <citation type="submission" date="2019-03" db="EMBL/GenBank/DDBJ databases">
        <title>First draft genome of Liparis tanakae, snailfish: a comprehensive survey of snailfish specific genes.</title>
        <authorList>
            <person name="Kim W."/>
            <person name="Song I."/>
            <person name="Jeong J.-H."/>
            <person name="Kim D."/>
            <person name="Kim S."/>
            <person name="Ryu S."/>
            <person name="Song J.Y."/>
            <person name="Lee S.K."/>
        </authorList>
    </citation>
    <scope>NUCLEOTIDE SEQUENCE [LARGE SCALE GENOMIC DNA]</scope>
    <source>
        <tissue evidence="2">Muscle</tissue>
    </source>
</reference>
<evidence type="ECO:0000313" key="2">
    <source>
        <dbReference type="EMBL" id="TNN79125.1"/>
    </source>
</evidence>
<accession>A0A4Z2IMP7</accession>
<keyword evidence="3" id="KW-1185">Reference proteome</keyword>
<gene>
    <name evidence="2" type="ORF">EYF80_010573</name>
</gene>
<comment type="caution">
    <text evidence="2">The sequence shown here is derived from an EMBL/GenBank/DDBJ whole genome shotgun (WGS) entry which is preliminary data.</text>
</comment>
<evidence type="ECO:0000256" key="1">
    <source>
        <dbReference type="SAM" id="MobiDB-lite"/>
    </source>
</evidence>
<name>A0A4Z2IMP7_9TELE</name>
<organism evidence="2 3">
    <name type="scientific">Liparis tanakae</name>
    <name type="common">Tanaka's snailfish</name>
    <dbReference type="NCBI Taxonomy" id="230148"/>
    <lineage>
        <taxon>Eukaryota</taxon>
        <taxon>Metazoa</taxon>
        <taxon>Chordata</taxon>
        <taxon>Craniata</taxon>
        <taxon>Vertebrata</taxon>
        <taxon>Euteleostomi</taxon>
        <taxon>Actinopterygii</taxon>
        <taxon>Neopterygii</taxon>
        <taxon>Teleostei</taxon>
        <taxon>Neoteleostei</taxon>
        <taxon>Acanthomorphata</taxon>
        <taxon>Eupercaria</taxon>
        <taxon>Perciformes</taxon>
        <taxon>Cottioidei</taxon>
        <taxon>Cottales</taxon>
        <taxon>Liparidae</taxon>
        <taxon>Liparis</taxon>
    </lineage>
</organism>
<protein>
    <submittedName>
        <fullName evidence="2">Uncharacterized protein</fullName>
    </submittedName>
</protein>
<feature type="compositionally biased region" description="Polar residues" evidence="1">
    <location>
        <begin position="1"/>
        <end position="14"/>
    </location>
</feature>
<dbReference type="EMBL" id="SRLO01000067">
    <property type="protein sequence ID" value="TNN79125.1"/>
    <property type="molecule type" value="Genomic_DNA"/>
</dbReference>
<evidence type="ECO:0000313" key="3">
    <source>
        <dbReference type="Proteomes" id="UP000314294"/>
    </source>
</evidence>
<feature type="compositionally biased region" description="Basic and acidic residues" evidence="1">
    <location>
        <begin position="35"/>
        <end position="46"/>
    </location>
</feature>
<feature type="compositionally biased region" description="Polar residues" evidence="1">
    <location>
        <begin position="60"/>
        <end position="70"/>
    </location>
</feature>
<sequence>MSQAQVAESRSSLSPLHLPAWPRGSASRLTGGRVTEGEGEGRRQEDASSSDRMTRLLPTALTSTDRCPER</sequence>